<dbReference type="InterPro" id="IPR019734">
    <property type="entry name" value="TPR_rpt"/>
</dbReference>
<dbReference type="InterPro" id="IPR050498">
    <property type="entry name" value="Ycf3"/>
</dbReference>
<evidence type="ECO:0000256" key="3">
    <source>
        <dbReference type="PROSITE-ProRule" id="PRU00339"/>
    </source>
</evidence>
<dbReference type="Pfam" id="PF13174">
    <property type="entry name" value="TPR_6"/>
    <property type="match status" value="1"/>
</dbReference>
<evidence type="ECO:0000256" key="1">
    <source>
        <dbReference type="ARBA" id="ARBA00022737"/>
    </source>
</evidence>
<feature type="repeat" description="TPR" evidence="3">
    <location>
        <begin position="57"/>
        <end position="90"/>
    </location>
</feature>
<reference evidence="4" key="1">
    <citation type="submission" date="2020-10" db="EMBL/GenBank/DDBJ databases">
        <title>Connecting structure to function with the recovery of over 1000 high-quality activated sludge metagenome-assembled genomes encoding full-length rRNA genes using long-read sequencing.</title>
        <authorList>
            <person name="Singleton C.M."/>
            <person name="Petriglieri F."/>
            <person name="Kristensen J.M."/>
            <person name="Kirkegaard R.H."/>
            <person name="Michaelsen T.Y."/>
            <person name="Andersen M.H."/>
            <person name="Karst S.M."/>
            <person name="Dueholm M.S."/>
            <person name="Nielsen P.H."/>
            <person name="Albertsen M."/>
        </authorList>
    </citation>
    <scope>NUCLEOTIDE SEQUENCE</scope>
    <source>
        <strain evidence="4">EsbW_18-Q3-R4-48_MAXAC.044</strain>
    </source>
</reference>
<organism evidence="4 5">
    <name type="scientific">Candidatus Propionivibrio dominans</name>
    <dbReference type="NCBI Taxonomy" id="2954373"/>
    <lineage>
        <taxon>Bacteria</taxon>
        <taxon>Pseudomonadati</taxon>
        <taxon>Pseudomonadota</taxon>
        <taxon>Betaproteobacteria</taxon>
        <taxon>Rhodocyclales</taxon>
        <taxon>Rhodocyclaceae</taxon>
        <taxon>Propionivibrio</taxon>
    </lineage>
</organism>
<dbReference type="EMBL" id="JADJNC010000003">
    <property type="protein sequence ID" value="MBK7421710.1"/>
    <property type="molecule type" value="Genomic_DNA"/>
</dbReference>
<accession>A0A9D7FAZ5</accession>
<dbReference type="PANTHER" id="PTHR44858">
    <property type="entry name" value="TETRATRICOPEPTIDE REPEAT PROTEIN 6"/>
    <property type="match status" value="1"/>
</dbReference>
<proteinExistence type="predicted"/>
<protein>
    <submittedName>
        <fullName evidence="4">Type IV pilus biogenesis/stability protein PilW</fullName>
    </submittedName>
</protein>
<keyword evidence="1" id="KW-0677">Repeat</keyword>
<evidence type="ECO:0000313" key="4">
    <source>
        <dbReference type="EMBL" id="MBK7421710.1"/>
    </source>
</evidence>
<dbReference type="NCBIfam" id="TIGR02521">
    <property type="entry name" value="type_IV_pilW"/>
    <property type="match status" value="1"/>
</dbReference>
<dbReference type="InterPro" id="IPR011990">
    <property type="entry name" value="TPR-like_helical_dom_sf"/>
</dbReference>
<dbReference type="AlphaFoldDB" id="A0A9D7FAZ5"/>
<dbReference type="InterPro" id="IPR013360">
    <property type="entry name" value="Pilus_4_PilW"/>
</dbReference>
<dbReference type="Pfam" id="PF13432">
    <property type="entry name" value="TPR_16"/>
    <property type="match status" value="1"/>
</dbReference>
<feature type="repeat" description="TPR" evidence="3">
    <location>
        <begin position="161"/>
        <end position="194"/>
    </location>
</feature>
<feature type="repeat" description="TPR" evidence="3">
    <location>
        <begin position="91"/>
        <end position="124"/>
    </location>
</feature>
<gene>
    <name evidence="4" type="primary">pilW</name>
    <name evidence="4" type="ORF">IPJ48_00650</name>
</gene>
<dbReference type="Pfam" id="PF13181">
    <property type="entry name" value="TPR_8"/>
    <property type="match status" value="1"/>
</dbReference>
<dbReference type="Gene3D" id="1.25.40.10">
    <property type="entry name" value="Tetratricopeptide repeat domain"/>
    <property type="match status" value="1"/>
</dbReference>
<keyword evidence="2 3" id="KW-0802">TPR repeat</keyword>
<sequence length="274" mass="30770">MICTRLELHEGTARAVCIFLSGCPGTGGGSSALAQKSVAPPEDALLSATPKDVHTRAKLHTELGALYFQNGNLIVALEELTIAISINPNYAPAYSTRGVVLYHIKEFESADKDFRRALSLDEKDPEISNNYGWFLCHTGQEKEAIAYFQRAIKNPLYQTPEIAYLNLGRCHATIGELDLAEEYVRKTLRFSPNNPQALLQLASISYKRGNYDAAREHLKNMVRLSDPDAEGLWLYLRVERRLGDRNAESSMAAQLRRKFPDSPEYQEFLKGNFE</sequence>
<evidence type="ECO:0000256" key="2">
    <source>
        <dbReference type="ARBA" id="ARBA00022803"/>
    </source>
</evidence>
<comment type="caution">
    <text evidence="4">The sequence shown here is derived from an EMBL/GenBank/DDBJ whole genome shotgun (WGS) entry which is preliminary data.</text>
</comment>
<dbReference type="SUPFAM" id="SSF48452">
    <property type="entry name" value="TPR-like"/>
    <property type="match status" value="1"/>
</dbReference>
<dbReference type="Proteomes" id="UP000886602">
    <property type="component" value="Unassembled WGS sequence"/>
</dbReference>
<dbReference type="SMART" id="SM00028">
    <property type="entry name" value="TPR"/>
    <property type="match status" value="5"/>
</dbReference>
<dbReference type="PANTHER" id="PTHR44858:SF1">
    <property type="entry name" value="UDP-N-ACETYLGLUCOSAMINE--PEPTIDE N-ACETYLGLUCOSAMINYLTRANSFERASE SPINDLY-RELATED"/>
    <property type="match status" value="1"/>
</dbReference>
<dbReference type="PROSITE" id="PS50005">
    <property type="entry name" value="TPR"/>
    <property type="match status" value="3"/>
</dbReference>
<name>A0A9D7FAZ5_9RHOO</name>
<evidence type="ECO:0000313" key="5">
    <source>
        <dbReference type="Proteomes" id="UP000886602"/>
    </source>
</evidence>